<dbReference type="Pfam" id="PF00208">
    <property type="entry name" value="ELFV_dehydrog"/>
    <property type="match status" value="1"/>
</dbReference>
<feature type="domain" description="Glutamate/phenylalanine/leucine/valine/L-tryptophan dehydrogenase C-terminal" evidence="7">
    <location>
        <begin position="154"/>
        <end position="362"/>
    </location>
</feature>
<dbReference type="GO" id="GO:0000166">
    <property type="term" value="F:nucleotide binding"/>
    <property type="evidence" value="ECO:0007669"/>
    <property type="project" value="UniProtKB-KW"/>
</dbReference>
<dbReference type="PIRSF" id="PIRSF000188">
    <property type="entry name" value="Phe_leu_dh"/>
    <property type="match status" value="1"/>
</dbReference>
<proteinExistence type="inferred from homology"/>
<dbReference type="Proteomes" id="UP000184079">
    <property type="component" value="Unassembled WGS sequence"/>
</dbReference>
<evidence type="ECO:0000313" key="8">
    <source>
        <dbReference type="EMBL" id="SHH27678.1"/>
    </source>
</evidence>
<dbReference type="InterPro" id="IPR033524">
    <property type="entry name" value="Glu/Leu/Phe/Val_DH_AS"/>
</dbReference>
<name>A0A1M5RNL8_9BACI</name>
<dbReference type="FunFam" id="3.40.50.10860:FF:000010">
    <property type="entry name" value="Leucine dehydrogenase"/>
    <property type="match status" value="1"/>
</dbReference>
<keyword evidence="2 6" id="KW-0560">Oxidoreductase</keyword>
<keyword evidence="5" id="KW-0547">Nucleotide-binding</keyword>
<evidence type="ECO:0000256" key="6">
    <source>
        <dbReference type="RuleBase" id="RU004417"/>
    </source>
</evidence>
<dbReference type="PRINTS" id="PR00082">
    <property type="entry name" value="GLFDHDRGNASE"/>
</dbReference>
<feature type="active site" description="Proton donor/acceptor" evidence="4">
    <location>
        <position position="87"/>
    </location>
</feature>
<dbReference type="CDD" id="cd01075">
    <property type="entry name" value="NAD_bind_Leu_Phe_Val_DH"/>
    <property type="match status" value="1"/>
</dbReference>
<dbReference type="OrthoDB" id="9803297at2"/>
<evidence type="ECO:0000259" key="7">
    <source>
        <dbReference type="SMART" id="SM00839"/>
    </source>
</evidence>
<evidence type="ECO:0000313" key="9">
    <source>
        <dbReference type="Proteomes" id="UP000184079"/>
    </source>
</evidence>
<dbReference type="InterPro" id="IPR046346">
    <property type="entry name" value="Aminoacid_DH-like_N_sf"/>
</dbReference>
<dbReference type="PROSITE" id="PS00074">
    <property type="entry name" value="GLFV_DEHYDROGENASE"/>
    <property type="match status" value="1"/>
</dbReference>
<dbReference type="EMBL" id="FQXD01000005">
    <property type="protein sequence ID" value="SHH27678.1"/>
    <property type="molecule type" value="Genomic_DNA"/>
</dbReference>
<evidence type="ECO:0000256" key="1">
    <source>
        <dbReference type="ARBA" id="ARBA00006382"/>
    </source>
</evidence>
<dbReference type="InterPro" id="IPR006096">
    <property type="entry name" value="Glu/Leu/Phe/Val/Trp_DH_C"/>
</dbReference>
<dbReference type="InterPro" id="IPR036291">
    <property type="entry name" value="NAD(P)-bd_dom_sf"/>
</dbReference>
<dbReference type="GO" id="GO:0006520">
    <property type="term" value="P:amino acid metabolic process"/>
    <property type="evidence" value="ECO:0007669"/>
    <property type="project" value="InterPro"/>
</dbReference>
<dbReference type="SUPFAM" id="SSF51735">
    <property type="entry name" value="NAD(P)-binding Rossmann-fold domains"/>
    <property type="match status" value="1"/>
</dbReference>
<dbReference type="RefSeq" id="WP_073007117.1">
    <property type="nucleotide sequence ID" value="NZ_FQXD01000005.1"/>
</dbReference>
<reference evidence="9" key="1">
    <citation type="submission" date="2016-11" db="EMBL/GenBank/DDBJ databases">
        <authorList>
            <person name="Varghese N."/>
            <person name="Submissions S."/>
        </authorList>
    </citation>
    <scope>NUCLEOTIDE SEQUENCE [LARGE SCALE GENOMIC DNA]</scope>
    <source>
        <strain evidence="9">CGMCC 1.6496</strain>
    </source>
</reference>
<keyword evidence="3 5" id="KW-0520">NAD</keyword>
<dbReference type="InterPro" id="IPR016211">
    <property type="entry name" value="Glu/Phe/Leu/Val/Trp_DH_bac/arc"/>
</dbReference>
<dbReference type="InterPro" id="IPR006095">
    <property type="entry name" value="Glu/Leu/Phe/Val/Trp_DH"/>
</dbReference>
<gene>
    <name evidence="8" type="ORF">SAMN05421807_105222</name>
</gene>
<dbReference type="Pfam" id="PF02812">
    <property type="entry name" value="ELFV_dehydrog_N"/>
    <property type="match status" value="1"/>
</dbReference>
<dbReference type="Gene3D" id="3.40.50.720">
    <property type="entry name" value="NAD(P)-binding Rossmann-like Domain"/>
    <property type="match status" value="1"/>
</dbReference>
<organism evidence="8 9">
    <name type="scientific">Virgibacillus chiguensis</name>
    <dbReference type="NCBI Taxonomy" id="411959"/>
    <lineage>
        <taxon>Bacteria</taxon>
        <taxon>Bacillati</taxon>
        <taxon>Bacillota</taxon>
        <taxon>Bacilli</taxon>
        <taxon>Bacillales</taxon>
        <taxon>Bacillaceae</taxon>
        <taxon>Virgibacillus</taxon>
    </lineage>
</organism>
<dbReference type="SMART" id="SM00839">
    <property type="entry name" value="ELFV_dehydrog"/>
    <property type="match status" value="1"/>
</dbReference>
<evidence type="ECO:0000256" key="2">
    <source>
        <dbReference type="ARBA" id="ARBA00023002"/>
    </source>
</evidence>
<evidence type="ECO:0000256" key="3">
    <source>
        <dbReference type="ARBA" id="ARBA00023027"/>
    </source>
</evidence>
<evidence type="ECO:0000256" key="4">
    <source>
        <dbReference type="PIRSR" id="PIRSR000188-1"/>
    </source>
</evidence>
<keyword evidence="9" id="KW-1185">Reference proteome</keyword>
<dbReference type="GO" id="GO:0016639">
    <property type="term" value="F:oxidoreductase activity, acting on the CH-NH2 group of donors, NAD or NADP as acceptor"/>
    <property type="evidence" value="ECO:0007669"/>
    <property type="project" value="InterPro"/>
</dbReference>
<dbReference type="PANTHER" id="PTHR42722">
    <property type="entry name" value="LEUCINE DEHYDROGENASE"/>
    <property type="match status" value="1"/>
</dbReference>
<sequence>MKQVEQLQEVDLFQKIANHEQVVFCNDRQSGLKAIIAIHNTTLGPALGGTRMYPYSSVQEALEDALRLSEGMTAKCAISDVDFGGGKAVIIGDPNKDKSPAMFRALGQFVDSLNGRFITGTDMGTTMNDFIHAAKETKFINGIPESFGGSGDSSIPTAKGILYALKATNQFLFHNNSLHGRVYAIQGLGKVGRKIAVHLLEAGAFVYVTDTNESVIKSFLNEVRDKQQCIQVVSGEEIYRVHADIFMPCAIGGIINEKTIPLLNVKAVVGSANNQLACDKYAGSLTEKEILYAPDYIVNAGGLIQIADELYGVNRERVLEKVASIYDTILQLFKDAQDANITTVEAARRECERMLDEQQHRNNFYSRSRRPKWDIK</sequence>
<evidence type="ECO:0000256" key="5">
    <source>
        <dbReference type="PIRSR" id="PIRSR000188-2"/>
    </source>
</evidence>
<dbReference type="AlphaFoldDB" id="A0A1M5RNL8"/>
<comment type="similarity">
    <text evidence="1 6">Belongs to the Glu/Leu/Phe/Val dehydrogenases family.</text>
</comment>
<dbReference type="InterPro" id="IPR006097">
    <property type="entry name" value="Glu/Leu/Phe/Val/Trp_DH_dimer"/>
</dbReference>
<protein>
    <submittedName>
        <fullName evidence="8">Phenylalanine dehydrogenase</fullName>
    </submittedName>
</protein>
<dbReference type="Gene3D" id="3.40.50.10860">
    <property type="entry name" value="Leucine Dehydrogenase, chain A, domain 1"/>
    <property type="match status" value="1"/>
</dbReference>
<dbReference type="PANTHER" id="PTHR42722:SF1">
    <property type="entry name" value="VALINE DEHYDROGENASE"/>
    <property type="match status" value="1"/>
</dbReference>
<feature type="binding site" evidence="5">
    <location>
        <begin position="187"/>
        <end position="192"/>
    </location>
    <ligand>
        <name>NAD(+)</name>
        <dbReference type="ChEBI" id="CHEBI:57540"/>
    </ligand>
</feature>
<accession>A0A1M5RNL8</accession>
<dbReference type="SUPFAM" id="SSF53223">
    <property type="entry name" value="Aminoacid dehydrogenase-like, N-terminal domain"/>
    <property type="match status" value="1"/>
</dbReference>